<dbReference type="AlphaFoldDB" id="A0A3M8FCX1"/>
<dbReference type="PANTHER" id="PTHR43080:SF2">
    <property type="entry name" value="CBS DOMAIN-CONTAINING PROTEIN"/>
    <property type="match status" value="1"/>
</dbReference>
<dbReference type="Proteomes" id="UP000028058">
    <property type="component" value="Unassembled WGS sequence"/>
</dbReference>
<dbReference type="InterPro" id="IPR051257">
    <property type="entry name" value="Diverse_CBS-Domain"/>
</dbReference>
<keyword evidence="5" id="KW-1185">Reference proteome</keyword>
<dbReference type="InterPro" id="IPR000644">
    <property type="entry name" value="CBS_dom"/>
</dbReference>
<evidence type="ECO:0000256" key="2">
    <source>
        <dbReference type="PROSITE-ProRule" id="PRU00703"/>
    </source>
</evidence>
<accession>A0A3M8FCX1</accession>
<dbReference type="EMBL" id="JNAD02000001">
    <property type="protein sequence ID" value="RKM99249.1"/>
    <property type="molecule type" value="Genomic_DNA"/>
</dbReference>
<sequence>MAAKQNLTVRDVMTEGAQCIGESQNMTDASRMMRDLGVGSLPICGEDDRLKGMITDRDIVIKCCAEGKDLNQVRAGELAGELFWIDVDASISEALDAMEQHQIKRIPVIDTGASHRLVGIVTEHDLARNISDEMLAEFVEKVYA</sequence>
<evidence type="ECO:0000313" key="4">
    <source>
        <dbReference type="EMBL" id="RKM99249.1"/>
    </source>
</evidence>
<dbReference type="Pfam" id="PF00571">
    <property type="entry name" value="CBS"/>
    <property type="match status" value="2"/>
</dbReference>
<dbReference type="Gene3D" id="3.10.580.10">
    <property type="entry name" value="CBS-domain"/>
    <property type="match status" value="1"/>
</dbReference>
<dbReference type="SMART" id="SM00116">
    <property type="entry name" value="CBS"/>
    <property type="match status" value="2"/>
</dbReference>
<dbReference type="PANTHER" id="PTHR43080">
    <property type="entry name" value="CBS DOMAIN-CONTAINING PROTEIN CBSX3, MITOCHONDRIAL"/>
    <property type="match status" value="1"/>
</dbReference>
<dbReference type="PROSITE" id="PS51371">
    <property type="entry name" value="CBS"/>
    <property type="match status" value="2"/>
</dbReference>
<dbReference type="RefSeq" id="WP_043463210.1">
    <property type="nucleotide sequence ID" value="NZ_CP134822.1"/>
</dbReference>
<dbReference type="CDD" id="cd04622">
    <property type="entry name" value="CBS_pair_HRP1_like"/>
    <property type="match status" value="1"/>
</dbReference>
<keyword evidence="1 2" id="KW-0129">CBS domain</keyword>
<feature type="domain" description="CBS" evidence="3">
    <location>
        <begin position="13"/>
        <end position="70"/>
    </location>
</feature>
<gene>
    <name evidence="4" type="ORF">SFRA_003405</name>
</gene>
<comment type="caution">
    <text evidence="4">The sequence shown here is derived from an EMBL/GenBank/DDBJ whole genome shotgun (WGS) entry which is preliminary data.</text>
</comment>
<reference evidence="4 5" key="1">
    <citation type="journal article" date="2014" name="Genome Announc.">
        <title>Draft Genome Sequence of Streptomyces fradiae ATCC 19609, a Strain Highly Sensitive to Antibiotics.</title>
        <authorList>
            <person name="Bekker O.B."/>
            <person name="Klimina K.M."/>
            <person name="Vatlin A.A."/>
            <person name="Zakharevich N.V."/>
            <person name="Kasianov A.S."/>
            <person name="Danilenko V.N."/>
        </authorList>
    </citation>
    <scope>NUCLEOTIDE SEQUENCE [LARGE SCALE GENOMIC DNA]</scope>
    <source>
        <strain evidence="4 5">ATCC 19609</strain>
    </source>
</reference>
<evidence type="ECO:0000313" key="5">
    <source>
        <dbReference type="Proteomes" id="UP000028058"/>
    </source>
</evidence>
<protein>
    <submittedName>
        <fullName evidence="4">CBS domain-containing protein</fullName>
    </submittedName>
</protein>
<feature type="domain" description="CBS" evidence="3">
    <location>
        <begin position="78"/>
        <end position="137"/>
    </location>
</feature>
<name>A0A3M8FCX1_9ACTN</name>
<evidence type="ECO:0000259" key="3">
    <source>
        <dbReference type="PROSITE" id="PS51371"/>
    </source>
</evidence>
<dbReference type="SUPFAM" id="SSF54631">
    <property type="entry name" value="CBS-domain pair"/>
    <property type="match status" value="1"/>
</dbReference>
<organism evidence="4 5">
    <name type="scientific">Streptomyces xinghaiensis</name>
    <dbReference type="NCBI Taxonomy" id="1038928"/>
    <lineage>
        <taxon>Bacteria</taxon>
        <taxon>Bacillati</taxon>
        <taxon>Actinomycetota</taxon>
        <taxon>Actinomycetes</taxon>
        <taxon>Kitasatosporales</taxon>
        <taxon>Streptomycetaceae</taxon>
        <taxon>Streptomyces</taxon>
    </lineage>
</organism>
<dbReference type="InterPro" id="IPR046342">
    <property type="entry name" value="CBS_dom_sf"/>
</dbReference>
<proteinExistence type="predicted"/>
<evidence type="ECO:0000256" key="1">
    <source>
        <dbReference type="ARBA" id="ARBA00023122"/>
    </source>
</evidence>
<dbReference type="OrthoDB" id="9789996at2"/>